<dbReference type="Proteomes" id="UP001382455">
    <property type="component" value="Unassembled WGS sequence"/>
</dbReference>
<dbReference type="PANTHER" id="PTHR37299:SF1">
    <property type="entry name" value="STAGE 0 SPORULATION PROTEIN A HOMOLOG"/>
    <property type="match status" value="1"/>
</dbReference>
<gene>
    <name evidence="4" type="ORF">WAE96_19210</name>
</gene>
<protein>
    <submittedName>
        <fullName evidence="4">LytTR family DNA-binding domain-containing protein</fullName>
    </submittedName>
</protein>
<dbReference type="PROSITE" id="PS50110">
    <property type="entry name" value="RESPONSE_REGULATORY"/>
    <property type="match status" value="1"/>
</dbReference>
<dbReference type="SMART" id="SM00448">
    <property type="entry name" value="REC"/>
    <property type="match status" value="1"/>
</dbReference>
<dbReference type="InterPro" id="IPR001789">
    <property type="entry name" value="Sig_transdc_resp-reg_receiver"/>
</dbReference>
<keyword evidence="1" id="KW-0902">Two-component regulatory system</keyword>
<keyword evidence="5" id="KW-1185">Reference proteome</keyword>
<dbReference type="Gene3D" id="2.40.50.1020">
    <property type="entry name" value="LytTr DNA-binding domain"/>
    <property type="match status" value="1"/>
</dbReference>
<evidence type="ECO:0000313" key="5">
    <source>
        <dbReference type="Proteomes" id="UP001382455"/>
    </source>
</evidence>
<keyword evidence="4" id="KW-0238">DNA-binding</keyword>
<feature type="modified residue" description="4-aspartylphosphate" evidence="2">
    <location>
        <position position="55"/>
    </location>
</feature>
<dbReference type="EMBL" id="JBAWKS010000002">
    <property type="protein sequence ID" value="MEI4551813.1"/>
    <property type="molecule type" value="Genomic_DNA"/>
</dbReference>
<dbReference type="SMART" id="SM00850">
    <property type="entry name" value="LytTR"/>
    <property type="match status" value="1"/>
</dbReference>
<evidence type="ECO:0000259" key="3">
    <source>
        <dbReference type="PROSITE" id="PS50110"/>
    </source>
</evidence>
<comment type="caution">
    <text evidence="4">The sequence shown here is derived from an EMBL/GenBank/DDBJ whole genome shotgun (WGS) entry which is preliminary data.</text>
</comment>
<dbReference type="SUPFAM" id="SSF52172">
    <property type="entry name" value="CheY-like"/>
    <property type="match status" value="1"/>
</dbReference>
<dbReference type="PANTHER" id="PTHR37299">
    <property type="entry name" value="TRANSCRIPTIONAL REGULATOR-RELATED"/>
    <property type="match status" value="1"/>
</dbReference>
<sequence length="247" mass="28020">MNIVIIEDEPLAAEKLVNYVTRFDANANIVKLCDKVADVIAFFQTEPEVDLIFSDIELLDGQVFSAFEEIDLPCPVIFTTSYNAFWTEAFDNQGIAYLLKPFTYKRFTNAMTNYESLKANLTQTKKLIQNQSEKRYKSRFLLKHANAVSILNVEDVVCIRAASGVLSAYDSAGNHHLLSGNSMTELEAELNPDHFFRLNRSDIVNIHFVTSFENYGKETLAVNVSHINEPLITSKTRTSEFKKWLAS</sequence>
<accession>A0ABU8EXV8</accession>
<keyword evidence="2" id="KW-0597">Phosphoprotein</keyword>
<dbReference type="InterPro" id="IPR011006">
    <property type="entry name" value="CheY-like_superfamily"/>
</dbReference>
<evidence type="ECO:0000256" key="1">
    <source>
        <dbReference type="ARBA" id="ARBA00023012"/>
    </source>
</evidence>
<dbReference type="InterPro" id="IPR046947">
    <property type="entry name" value="LytR-like"/>
</dbReference>
<dbReference type="Pfam" id="PF00072">
    <property type="entry name" value="Response_reg"/>
    <property type="match status" value="1"/>
</dbReference>
<proteinExistence type="predicted"/>
<dbReference type="Pfam" id="PF04397">
    <property type="entry name" value="LytTR"/>
    <property type="match status" value="1"/>
</dbReference>
<feature type="domain" description="Response regulatory" evidence="3">
    <location>
        <begin position="2"/>
        <end position="115"/>
    </location>
</feature>
<organism evidence="4 5">
    <name type="scientific">Pseudoalteromonas spongiae</name>
    <dbReference type="NCBI Taxonomy" id="298657"/>
    <lineage>
        <taxon>Bacteria</taxon>
        <taxon>Pseudomonadati</taxon>
        <taxon>Pseudomonadota</taxon>
        <taxon>Gammaproteobacteria</taxon>
        <taxon>Alteromonadales</taxon>
        <taxon>Pseudoalteromonadaceae</taxon>
        <taxon>Pseudoalteromonas</taxon>
    </lineage>
</organism>
<dbReference type="RefSeq" id="WP_336436723.1">
    <property type="nucleotide sequence ID" value="NZ_JBAWKS010000002.1"/>
</dbReference>
<dbReference type="Gene3D" id="3.40.50.2300">
    <property type="match status" value="1"/>
</dbReference>
<reference evidence="4 5" key="1">
    <citation type="submission" date="2023-12" db="EMBL/GenBank/DDBJ databases">
        <title>Friends and Foes: Symbiotic and Algicidal bacterial influence on Karenia brevis blooms.</title>
        <authorList>
            <person name="Fei C."/>
            <person name="Mohamed A.R."/>
            <person name="Booker A."/>
            <person name="Arshad M."/>
            <person name="Klass S."/>
            <person name="Ahn S."/>
            <person name="Gilbert P.M."/>
            <person name="Heil C.A."/>
            <person name="Martinez J.M."/>
            <person name="Amin S.A."/>
        </authorList>
    </citation>
    <scope>NUCLEOTIDE SEQUENCE [LARGE SCALE GENOMIC DNA]</scope>
    <source>
        <strain evidence="4 5">CE15</strain>
    </source>
</reference>
<dbReference type="GO" id="GO:0003677">
    <property type="term" value="F:DNA binding"/>
    <property type="evidence" value="ECO:0007669"/>
    <property type="project" value="UniProtKB-KW"/>
</dbReference>
<name>A0ABU8EXV8_9GAMM</name>
<evidence type="ECO:0000256" key="2">
    <source>
        <dbReference type="PROSITE-ProRule" id="PRU00169"/>
    </source>
</evidence>
<dbReference type="InterPro" id="IPR007492">
    <property type="entry name" value="LytTR_DNA-bd_dom"/>
</dbReference>
<evidence type="ECO:0000313" key="4">
    <source>
        <dbReference type="EMBL" id="MEI4551813.1"/>
    </source>
</evidence>